<dbReference type="GO" id="GO:0003954">
    <property type="term" value="F:NADH dehydrogenase activity"/>
    <property type="evidence" value="ECO:0007669"/>
    <property type="project" value="TreeGrafter"/>
</dbReference>
<dbReference type="InterPro" id="IPR037207">
    <property type="entry name" value="Nuop51_4Fe4S-bd_sf"/>
</dbReference>
<keyword evidence="8" id="KW-0408">Iron</keyword>
<dbReference type="Gene3D" id="1.20.1440.230">
    <property type="entry name" value="NADH-ubiquinone oxidoreductase 51kDa subunit, iron-sulphur binding domain"/>
    <property type="match status" value="1"/>
</dbReference>
<dbReference type="Proteomes" id="UP000676325">
    <property type="component" value="Unassembled WGS sequence"/>
</dbReference>
<comment type="caution">
    <text evidence="12">The sequence shown here is derived from an EMBL/GenBank/DDBJ whole genome shotgun (WGS) entry which is preliminary data.</text>
</comment>
<evidence type="ECO:0000256" key="5">
    <source>
        <dbReference type="ARBA" id="ARBA00022630"/>
    </source>
</evidence>
<keyword evidence="13" id="KW-1185">Reference proteome</keyword>
<dbReference type="Pfam" id="PF10589">
    <property type="entry name" value="NADH_4Fe-4S"/>
    <property type="match status" value="1"/>
</dbReference>
<gene>
    <name evidence="12" type="ORF">KDK95_13585</name>
</gene>
<dbReference type="SUPFAM" id="SSF142019">
    <property type="entry name" value="Nqo1 FMN-binding domain-like"/>
    <property type="match status" value="1"/>
</dbReference>
<feature type="region of interest" description="Disordered" evidence="10">
    <location>
        <begin position="417"/>
        <end position="436"/>
    </location>
</feature>
<evidence type="ECO:0000256" key="7">
    <source>
        <dbReference type="ARBA" id="ARBA00022723"/>
    </source>
</evidence>
<comment type="cofactor">
    <cofactor evidence="1">
        <name>FMN</name>
        <dbReference type="ChEBI" id="CHEBI:58210"/>
    </cofactor>
</comment>
<dbReference type="PANTHER" id="PTHR11780">
    <property type="entry name" value="NADH-UBIQUINONE OXIDOREDUCTASE FLAVOPROTEIN 1 NDUFV1"/>
    <property type="match status" value="1"/>
</dbReference>
<evidence type="ECO:0000256" key="8">
    <source>
        <dbReference type="ARBA" id="ARBA00023004"/>
    </source>
</evidence>
<keyword evidence="6" id="KW-0288">FMN</keyword>
<evidence type="ECO:0000313" key="13">
    <source>
        <dbReference type="Proteomes" id="UP000676325"/>
    </source>
</evidence>
<dbReference type="Pfam" id="PF01512">
    <property type="entry name" value="Complex1_51K"/>
    <property type="match status" value="1"/>
</dbReference>
<keyword evidence="5" id="KW-0285">Flavoprotein</keyword>
<name>A0A941EGR6_9ACTN</name>
<dbReference type="InterPro" id="IPR011538">
    <property type="entry name" value="Nuo51_FMN-bd"/>
</dbReference>
<evidence type="ECO:0000256" key="4">
    <source>
        <dbReference type="ARBA" id="ARBA00022485"/>
    </source>
</evidence>
<dbReference type="SMART" id="SM00928">
    <property type="entry name" value="NADH_4Fe-4S"/>
    <property type="match status" value="1"/>
</dbReference>
<dbReference type="GO" id="GO:0051539">
    <property type="term" value="F:4 iron, 4 sulfur cluster binding"/>
    <property type="evidence" value="ECO:0007669"/>
    <property type="project" value="UniProtKB-KW"/>
</dbReference>
<dbReference type="EMBL" id="JAGSOH010000032">
    <property type="protein sequence ID" value="MBR7827344.1"/>
    <property type="molecule type" value="Genomic_DNA"/>
</dbReference>
<dbReference type="GO" id="GO:0046872">
    <property type="term" value="F:metal ion binding"/>
    <property type="evidence" value="ECO:0007669"/>
    <property type="project" value="UniProtKB-KW"/>
</dbReference>
<proteinExistence type="inferred from homology"/>
<sequence>MTATDNRTETLVIEPQQAQGNGVLPSRPLNHAEHRAYYGVLPAPDRLPLGELASMIGHAGVRGRGGAGFPLYRKLVSVSGAARARRIAPAIVANGCEGEPASHKDKHLLWLAPHLVLDGLVLLGRELRATRAVLAVEAGAPNGRGDLVRRLREALNERDVRQDGVRIELAEVPGRFIAGESAALVSTLDGGPGLPPYSELSVRESGVGGAPTLVQNVETVAQVALIARYGPDWFRDYGTAAEPGPQLFTVYSGRQRPRVVHSAAGAALAPLIADAGPIDAVLVGGYHGSWIPAPLARHARLTEADLGAPLGAGLIAALPADRCGLAETAHIVRYLALESAGQCGPCLNGLPRIAAALEQLADPHQAARDRGLLERIERWCGMVEGRGLCHHPDGSVRLVRSALMTFRTEIAAHHAGQCTGGDRRPLLPAPARELVH</sequence>
<keyword evidence="4" id="KW-0004">4Fe-4S</keyword>
<reference evidence="12" key="1">
    <citation type="submission" date="2021-04" db="EMBL/GenBank/DDBJ databases">
        <title>Genome based classification of Actinospica acidithermotolerans sp. nov., an actinobacterium isolated from an Indonesian hot spring.</title>
        <authorList>
            <person name="Kusuma A.B."/>
            <person name="Putra K.E."/>
            <person name="Nafisah S."/>
            <person name="Loh J."/>
            <person name="Nouioui I."/>
            <person name="Goodfellow M."/>
        </authorList>
    </citation>
    <scope>NUCLEOTIDE SEQUENCE</scope>
    <source>
        <strain evidence="12">MGRD01-02</strain>
    </source>
</reference>
<evidence type="ECO:0000259" key="11">
    <source>
        <dbReference type="SMART" id="SM00928"/>
    </source>
</evidence>
<comment type="cofactor">
    <cofactor evidence="2">
        <name>[4Fe-4S] cluster</name>
        <dbReference type="ChEBI" id="CHEBI:49883"/>
    </cofactor>
</comment>
<keyword evidence="7" id="KW-0479">Metal-binding</keyword>
<dbReference type="InterPro" id="IPR037225">
    <property type="entry name" value="Nuo51_FMN-bd_sf"/>
</dbReference>
<feature type="domain" description="NADH-ubiquinone oxidoreductase 51kDa subunit iron-sulphur binding" evidence="11">
    <location>
        <begin position="325"/>
        <end position="370"/>
    </location>
</feature>
<evidence type="ECO:0000256" key="10">
    <source>
        <dbReference type="SAM" id="MobiDB-lite"/>
    </source>
</evidence>
<evidence type="ECO:0000313" key="12">
    <source>
        <dbReference type="EMBL" id="MBR7827344.1"/>
    </source>
</evidence>
<dbReference type="GO" id="GO:0045333">
    <property type="term" value="P:cellular respiration"/>
    <property type="evidence" value="ECO:0007669"/>
    <property type="project" value="TreeGrafter"/>
</dbReference>
<protein>
    <recommendedName>
        <fullName evidence="11">NADH-ubiquinone oxidoreductase 51kDa subunit iron-sulphur binding domain-containing protein</fullName>
    </recommendedName>
</protein>
<evidence type="ECO:0000256" key="2">
    <source>
        <dbReference type="ARBA" id="ARBA00001966"/>
    </source>
</evidence>
<dbReference type="SUPFAM" id="SSF140490">
    <property type="entry name" value="Nqo1C-terminal domain-like"/>
    <property type="match status" value="1"/>
</dbReference>
<evidence type="ECO:0000256" key="6">
    <source>
        <dbReference type="ARBA" id="ARBA00022643"/>
    </source>
</evidence>
<dbReference type="RefSeq" id="WP_212518489.1">
    <property type="nucleotide sequence ID" value="NZ_JAGSOH010000032.1"/>
</dbReference>
<organism evidence="12 13">
    <name type="scientific">Actinospica acidithermotolerans</name>
    <dbReference type="NCBI Taxonomy" id="2828514"/>
    <lineage>
        <taxon>Bacteria</taxon>
        <taxon>Bacillati</taxon>
        <taxon>Actinomycetota</taxon>
        <taxon>Actinomycetes</taxon>
        <taxon>Catenulisporales</taxon>
        <taxon>Actinospicaceae</taxon>
        <taxon>Actinospica</taxon>
    </lineage>
</organism>
<dbReference type="AlphaFoldDB" id="A0A941EGR6"/>
<evidence type="ECO:0000256" key="3">
    <source>
        <dbReference type="ARBA" id="ARBA00007523"/>
    </source>
</evidence>
<dbReference type="Gene3D" id="3.40.50.11540">
    <property type="entry name" value="NADH-ubiquinone oxidoreductase 51kDa subunit"/>
    <property type="match status" value="1"/>
</dbReference>
<comment type="similarity">
    <text evidence="3">Belongs to the complex I 51 kDa subunit family.</text>
</comment>
<dbReference type="InterPro" id="IPR019575">
    <property type="entry name" value="Nuop51_4Fe4S-bd"/>
</dbReference>
<dbReference type="InterPro" id="IPR050837">
    <property type="entry name" value="ComplexI_51kDa_subunit"/>
</dbReference>
<evidence type="ECO:0000256" key="1">
    <source>
        <dbReference type="ARBA" id="ARBA00001917"/>
    </source>
</evidence>
<dbReference type="PANTHER" id="PTHR11780:SF10">
    <property type="entry name" value="NADH DEHYDROGENASE [UBIQUINONE] FLAVOPROTEIN 1, MITOCHONDRIAL"/>
    <property type="match status" value="1"/>
</dbReference>
<evidence type="ECO:0000256" key="9">
    <source>
        <dbReference type="ARBA" id="ARBA00023014"/>
    </source>
</evidence>
<keyword evidence="9" id="KW-0411">Iron-sulfur</keyword>
<accession>A0A941EGR6</accession>